<evidence type="ECO:0000256" key="1">
    <source>
        <dbReference type="SAM" id="Coils"/>
    </source>
</evidence>
<dbReference type="InterPro" id="IPR036691">
    <property type="entry name" value="Endo/exonu/phosph_ase_sf"/>
</dbReference>
<keyword evidence="1" id="KW-0175">Coiled coil</keyword>
<proteinExistence type="predicted"/>
<evidence type="ECO:0000313" key="3">
    <source>
        <dbReference type="Ensembl" id="ENSONIP00000027517.1"/>
    </source>
</evidence>
<organism evidence="3 4">
    <name type="scientific">Oreochromis niloticus</name>
    <name type="common">Nile tilapia</name>
    <name type="synonym">Tilapia nilotica</name>
    <dbReference type="NCBI Taxonomy" id="8128"/>
    <lineage>
        <taxon>Eukaryota</taxon>
        <taxon>Metazoa</taxon>
        <taxon>Chordata</taxon>
        <taxon>Craniata</taxon>
        <taxon>Vertebrata</taxon>
        <taxon>Euteleostomi</taxon>
        <taxon>Actinopterygii</taxon>
        <taxon>Neopterygii</taxon>
        <taxon>Teleostei</taxon>
        <taxon>Neoteleostei</taxon>
        <taxon>Acanthomorphata</taxon>
        <taxon>Ovalentaria</taxon>
        <taxon>Cichlomorphae</taxon>
        <taxon>Cichliformes</taxon>
        <taxon>Cichlidae</taxon>
        <taxon>African cichlids</taxon>
        <taxon>Pseudocrenilabrinae</taxon>
        <taxon>Oreochromini</taxon>
        <taxon>Oreochromis</taxon>
    </lineage>
</organism>
<keyword evidence="4" id="KW-1185">Reference proteome</keyword>
<feature type="coiled-coil region" evidence="1">
    <location>
        <begin position="299"/>
        <end position="333"/>
    </location>
</feature>
<evidence type="ECO:0000259" key="2">
    <source>
        <dbReference type="PROSITE" id="PS50878"/>
    </source>
</evidence>
<reference evidence="3" key="3">
    <citation type="submission" date="2025-09" db="UniProtKB">
        <authorList>
            <consortium name="Ensembl"/>
        </authorList>
    </citation>
    <scope>IDENTIFICATION</scope>
</reference>
<accession>A0A669AYZ7</accession>
<dbReference type="Proteomes" id="UP000005207">
    <property type="component" value="Linkage group LG15"/>
</dbReference>
<dbReference type="CDD" id="cd01650">
    <property type="entry name" value="RT_nLTR_like"/>
    <property type="match status" value="1"/>
</dbReference>
<dbReference type="PANTHER" id="PTHR19446">
    <property type="entry name" value="REVERSE TRANSCRIPTASES"/>
    <property type="match status" value="1"/>
</dbReference>
<dbReference type="PROSITE" id="PS50878">
    <property type="entry name" value="RT_POL"/>
    <property type="match status" value="1"/>
</dbReference>
<sequence length="1245" mass="142684">MGTLRFVSWNVHGAGSREKRLKILNQLKKLQADVVLLQETHMPVTGLNKLKTPEFPNVFSACYNSRQRGVAILIHKNINFTVLDTVIDPEGRFLIVKLSILNQKLGIVSVYGPNVDDPSFFHVFFSALSEHLDCTIVLGGDLNLGLNEEMDRLNTAGTQRNWQSTNIIKQYMSDFGLCDAWRSLHPNSKEYSFFSHVHHSYSRLDYFLVSSSLLSDISDTEIHPIAVSDHAPVSLTLMQKNNTTRSKNWRFNTSLLKDEEFIKYFKKEWTSYLDFNDIPGTSASVLWEAGKAVMRGKIISFSSHKKKEENKNIQELEKTIKSLEKAYVSHQDQEILNNLRKTKLELNEIINKKTKFLVQRLRLQNYEHGNKSGQFLANQLKINKEKTTICAVKDLSGNTIYDLKKINKIFRDFYETLYTPQINPSKNEIDQFLDNITLPKLLDTQAMALDSPLMPGELQEALISMPNNKAPGPDGFPAEFYKEFWTILAPVFYRMLQEIKENGRLPPNMNSANISLLLKPGKDPVYPSSYRPISLINVDLKIICKALSKRLEKITPLLIHPDQTGFIKGRHSSTNTRRLLNLTDYSCNKNIETIILSLDAEKAFDRVNWKFLFATLHKFGFGTSFINWLKILYNSPTACVRTNDQTSSSFCLLRGTRQGCPLSPSLFAIFIEPLAAAIRQNSVIKGIKCKNVEHKISLYADDVLLFLQNSQTNISEVIELINSFSRVSDYSINWSKSTVLPINCSFHNSSPTPLQSGNIKYLGINVSPKLAELTKLNHIPLLKTVESDLARWKSLPISLMGRVAAIKMMVLPKINYLFSMIPNKPSQDWFRSLDSCISKFLWKDKPPRISLKTLQRTKDKGGLDLPNFNHYFLANRLQFISRWFKHSFLDEPWLDVEEALCNNLEISDLLFISSNIKRHECFKSINISSSLTAWWEFLKMTASSLIPCKHTPIWNNPDILQNNNMINFPEWSSKGIKYLEHILEGTEFIPFDRLVTQYGINKKRFLEYQQIKSIVKKRFNLSQAELQTPPSAVHFLTLKSPKLLSKIYRTLSKIDESISLPIAKWEADLSVSLDQNFWSQICLKTFKLIKNPSLQLIQYKILHRVHYTGHRMFKMGFTSSNNCSHCQGNTPDNYIHALWFCPPVQKFWREICEDLSKCLKCNIPASPLVCLLSNLDEVTAEINTAHIVFTALCIAKKTVLLKWKNKNNLNSNQYKNHLIDHISLDTASATTFDQSLWAPLIGFIT</sequence>
<dbReference type="Pfam" id="PF03372">
    <property type="entry name" value="Exo_endo_phos"/>
    <property type="match status" value="1"/>
</dbReference>
<reference evidence="4" key="1">
    <citation type="submission" date="2012-01" db="EMBL/GenBank/DDBJ databases">
        <title>The Genome Sequence of Oreochromis niloticus (Nile Tilapia).</title>
        <authorList>
            <consortium name="Broad Institute Genome Assembly Team"/>
            <consortium name="Broad Institute Sequencing Platform"/>
            <person name="Di Palma F."/>
            <person name="Johnson J."/>
            <person name="Lander E.S."/>
            <person name="Lindblad-Toh K."/>
        </authorList>
    </citation>
    <scope>NUCLEOTIDE SEQUENCE [LARGE SCALE GENOMIC DNA]</scope>
</reference>
<dbReference type="Gene3D" id="3.60.10.10">
    <property type="entry name" value="Endonuclease/exonuclease/phosphatase"/>
    <property type="match status" value="1"/>
</dbReference>
<dbReference type="AlphaFoldDB" id="A0A669AYZ7"/>
<dbReference type="InParanoid" id="A0A669AYZ7"/>
<dbReference type="Pfam" id="PF00078">
    <property type="entry name" value="RVT_1"/>
    <property type="match status" value="1"/>
</dbReference>
<reference evidence="3" key="2">
    <citation type="submission" date="2025-08" db="UniProtKB">
        <authorList>
            <consortium name="Ensembl"/>
        </authorList>
    </citation>
    <scope>IDENTIFICATION</scope>
</reference>
<dbReference type="CDD" id="cd09076">
    <property type="entry name" value="L1-EN"/>
    <property type="match status" value="1"/>
</dbReference>
<dbReference type="GeneTree" id="ENSGT01150000286925"/>
<dbReference type="SUPFAM" id="SSF56219">
    <property type="entry name" value="DNase I-like"/>
    <property type="match status" value="1"/>
</dbReference>
<protein>
    <recommendedName>
        <fullName evidence="2">Reverse transcriptase domain-containing protein</fullName>
    </recommendedName>
</protein>
<dbReference type="GO" id="GO:0003824">
    <property type="term" value="F:catalytic activity"/>
    <property type="evidence" value="ECO:0007669"/>
    <property type="project" value="InterPro"/>
</dbReference>
<dbReference type="OMA" id="CHICHRP"/>
<feature type="domain" description="Reverse transcriptase" evidence="2">
    <location>
        <begin position="498"/>
        <end position="766"/>
    </location>
</feature>
<dbReference type="SUPFAM" id="SSF56672">
    <property type="entry name" value="DNA/RNA polymerases"/>
    <property type="match status" value="1"/>
</dbReference>
<dbReference type="InterPro" id="IPR000477">
    <property type="entry name" value="RT_dom"/>
</dbReference>
<evidence type="ECO:0000313" key="4">
    <source>
        <dbReference type="Proteomes" id="UP000005207"/>
    </source>
</evidence>
<dbReference type="Ensembl" id="ENSONIT00000087377.1">
    <property type="protein sequence ID" value="ENSONIP00000027517.1"/>
    <property type="gene ID" value="ENSONIG00000036609.1"/>
</dbReference>
<name>A0A669AYZ7_ORENI</name>
<dbReference type="InterPro" id="IPR043502">
    <property type="entry name" value="DNA/RNA_pol_sf"/>
</dbReference>
<dbReference type="InterPro" id="IPR005135">
    <property type="entry name" value="Endo/exonuclease/phosphatase"/>
</dbReference>